<keyword evidence="3 6" id="KW-0812">Transmembrane</keyword>
<keyword evidence="5 6" id="KW-0472">Membrane</keyword>
<dbReference type="Proteomes" id="UP000653692">
    <property type="component" value="Unassembled WGS sequence"/>
</dbReference>
<keyword evidence="4 6" id="KW-1133">Transmembrane helix</keyword>
<sequence length="139" mass="16216">MARMEEEKVTQYTQVHKAFRKILEICFDLVVIVFLFFILYLTVYSIYLSFKLTYRATEPKPLIANVLVTIILIETYRILIIYLRQHRVSLTRILEVGIVALIQKLVVASDFKEMDAFKLFAIAGLIFVLGYLYIRIGGE</sequence>
<evidence type="ECO:0008006" key="9">
    <source>
        <dbReference type="Google" id="ProtNLM"/>
    </source>
</evidence>
<evidence type="ECO:0000256" key="3">
    <source>
        <dbReference type="ARBA" id="ARBA00022692"/>
    </source>
</evidence>
<keyword evidence="2" id="KW-1003">Cell membrane</keyword>
<accession>A0A832ZCL7</accession>
<dbReference type="GO" id="GO:0005886">
    <property type="term" value="C:plasma membrane"/>
    <property type="evidence" value="ECO:0007669"/>
    <property type="project" value="UniProtKB-SubCell"/>
</dbReference>
<feature type="transmembrane region" description="Helical" evidence="6">
    <location>
        <begin position="117"/>
        <end position="134"/>
    </location>
</feature>
<comment type="caution">
    <text evidence="7">The sequence shown here is derived from an EMBL/GenBank/DDBJ whole genome shotgun (WGS) entry which is preliminary data.</text>
</comment>
<proteinExistence type="predicted"/>
<feature type="transmembrane region" description="Helical" evidence="6">
    <location>
        <begin position="25"/>
        <end position="50"/>
    </location>
</feature>
<name>A0A832ZCL7_9EURY</name>
<comment type="subcellular location">
    <subcellularLocation>
        <location evidence="1">Cell membrane</location>
        <topology evidence="1">Multi-pass membrane protein</topology>
    </subcellularLocation>
</comment>
<evidence type="ECO:0000256" key="2">
    <source>
        <dbReference type="ARBA" id="ARBA00022475"/>
    </source>
</evidence>
<evidence type="ECO:0000313" key="8">
    <source>
        <dbReference type="Proteomes" id="UP000653692"/>
    </source>
</evidence>
<dbReference type="AlphaFoldDB" id="A0A832ZCL7"/>
<evidence type="ECO:0000256" key="5">
    <source>
        <dbReference type="ARBA" id="ARBA00023136"/>
    </source>
</evidence>
<evidence type="ECO:0000313" key="7">
    <source>
        <dbReference type="EMBL" id="HIP88950.1"/>
    </source>
</evidence>
<reference evidence="7" key="1">
    <citation type="journal article" date="2020" name="ISME J.">
        <title>Gammaproteobacteria mediating utilization of methyl-, sulfur- and petroleum organic compounds in deep ocean hydrothermal plumes.</title>
        <authorList>
            <person name="Zhou Z."/>
            <person name="Liu Y."/>
            <person name="Pan J."/>
            <person name="Cron B.R."/>
            <person name="Toner B.M."/>
            <person name="Anantharaman K."/>
            <person name="Breier J.A."/>
            <person name="Dick G.J."/>
            <person name="Li M."/>
        </authorList>
    </citation>
    <scope>NUCLEOTIDE SEQUENCE</scope>
    <source>
        <strain evidence="7">SZUA-1476</strain>
    </source>
</reference>
<evidence type="ECO:0000256" key="1">
    <source>
        <dbReference type="ARBA" id="ARBA00004651"/>
    </source>
</evidence>
<protein>
    <recommendedName>
        <fullName evidence="9">Phosphate-starvation-inducible E</fullName>
    </recommendedName>
</protein>
<dbReference type="EMBL" id="DQUR01000105">
    <property type="protein sequence ID" value="HIP88950.1"/>
    <property type="molecule type" value="Genomic_DNA"/>
</dbReference>
<dbReference type="InterPro" id="IPR020948">
    <property type="entry name" value="P_starv_induced_PsiE-like"/>
</dbReference>
<evidence type="ECO:0000256" key="4">
    <source>
        <dbReference type="ARBA" id="ARBA00022989"/>
    </source>
</evidence>
<feature type="transmembrane region" description="Helical" evidence="6">
    <location>
        <begin position="90"/>
        <end position="111"/>
    </location>
</feature>
<evidence type="ECO:0000256" key="6">
    <source>
        <dbReference type="SAM" id="Phobius"/>
    </source>
</evidence>
<feature type="transmembrane region" description="Helical" evidence="6">
    <location>
        <begin position="62"/>
        <end position="83"/>
    </location>
</feature>
<gene>
    <name evidence="7" type="ORF">EYH24_03120</name>
</gene>
<organism evidence="7 8">
    <name type="scientific">Thermococcus paralvinellae</name>
    <dbReference type="NCBI Taxonomy" id="582419"/>
    <lineage>
        <taxon>Archaea</taxon>
        <taxon>Methanobacteriati</taxon>
        <taxon>Methanobacteriota</taxon>
        <taxon>Thermococci</taxon>
        <taxon>Thermococcales</taxon>
        <taxon>Thermococcaceae</taxon>
        <taxon>Thermococcus</taxon>
    </lineage>
</organism>
<dbReference type="Pfam" id="PF06146">
    <property type="entry name" value="PsiE"/>
    <property type="match status" value="1"/>
</dbReference>